<comment type="caution">
    <text evidence="7">The sequence shown here is derived from an EMBL/GenBank/DDBJ whole genome shotgun (WGS) entry which is preliminary data.</text>
</comment>
<dbReference type="SUPFAM" id="SSF53098">
    <property type="entry name" value="Ribonuclease H-like"/>
    <property type="match status" value="1"/>
</dbReference>
<keyword evidence="8" id="KW-1185">Reference proteome</keyword>
<proteinExistence type="predicted"/>
<dbReference type="GO" id="GO:0008270">
    <property type="term" value="F:zinc ion binding"/>
    <property type="evidence" value="ECO:0007669"/>
    <property type="project" value="UniProtKB-KW"/>
</dbReference>
<keyword evidence="1" id="KW-0645">Protease</keyword>
<dbReference type="PANTHER" id="PTHR42648">
    <property type="entry name" value="TRANSPOSASE, PUTATIVE-RELATED"/>
    <property type="match status" value="1"/>
</dbReference>
<keyword evidence="2" id="KW-0479">Metal-binding</keyword>
<dbReference type="Pfam" id="PF25597">
    <property type="entry name" value="SH3_retrovirus"/>
    <property type="match status" value="1"/>
</dbReference>
<feature type="region of interest" description="Disordered" evidence="4">
    <location>
        <begin position="1267"/>
        <end position="1351"/>
    </location>
</feature>
<dbReference type="SMART" id="SM00343">
    <property type="entry name" value="ZnF_C2HC"/>
    <property type="match status" value="2"/>
</dbReference>
<name>A0AA38TKV1_9ASTR</name>
<dbReference type="PROSITE" id="PS50158">
    <property type="entry name" value="ZF_CCHC"/>
    <property type="match status" value="2"/>
</dbReference>
<dbReference type="InterPro" id="IPR025724">
    <property type="entry name" value="GAG-pre-integrase_dom"/>
</dbReference>
<dbReference type="Gene3D" id="4.10.60.10">
    <property type="entry name" value="Zinc finger, CCHC-type"/>
    <property type="match status" value="1"/>
</dbReference>
<evidence type="ECO:0008006" key="9">
    <source>
        <dbReference type="Google" id="ProtNLM"/>
    </source>
</evidence>
<sequence>MALQAKDNYFDTGSAGKPPRFNKDNFSLWKTRMELFLSGSDPQIPYFLENGPHVPTQTVHPIPAAAGQPAVPERQLVKPVTDWNDEDRRLVNIDTKARSLIAMSLPDDVFHSVCHLRSAKEIWDTLCVQYEGTAVLMESRKIFLVRQYESFIHQKDETLSQLHQRFNCLLIDLKTIGTTYSNSEVVTKFMEALPEHWEIYTSCLTMSKDINTLTLSELYGILLNREQQKKLKKNLIRDSKDTKSNSVALVSGLVPTVATPSSVTITELESSNSDMSEDPEFNESLALLTRSFKKFAKKGNFHKKKHLAITDKPKSDPIDKATAICYNCQGKGHFANDCRYRKSQFAPSSAKSSSKNPKYQRLKEKYKKMKTQRKGKGLIAEDCDWDDVSSDDSSDEEDTQVALMAIIEEPTLALMAKIEEVPEETPTQAPEASSSTTPEASTSATDSSSQVPIPLIPLESLTQLDMVTLDLYKALNGKTSAEKMNIDLRGQLKECQEKIKQLTILEENYKDQVTVNKTLCIEKEMALAAKEKALAQLNAEKVTIKGWSDASEKVDEILASGRSDKSKRGLGFTHRYTYEETKYESSMLKFGKFVSSIPDPNAPENIPSSSNTHSEGAPKSKKNTVKEKSKTVTPSKTKSPKPKNKVLGGGPSVSGSKSFSQNPAPRLKIDLKQKTQEKKSIPPMSNAKGILGAGPAHLKFKNFLDHTKRFQYRKCYHCGLNDHIASKCPDATKAEKSAKVKKVPKTEKSVKVERTESPPITSSGCLKLDMMKALLSPSQGSGYVQYVPPYSRHAMVVEFASLPATAKKGCIVFKQIQCWAKRCQPDKGIWYLDSGCSRHMTGSKSVLSNYREERGPDVTFGGNGKGQTRGYGTLTNGVTTFKRVAYVEGLMHNLLSISQLCDKNHKVSFSKKKCKVKNKRKEVILTGVRRADIYIINMNTSTDNFCFVSRASTDTNWLWHKRLSHLNFKTLNQLCINNLVIGLPDFRYTKVSLCPACEKGKQTRASFKSKQISSISSPLQLLHMDLFGPVNVQSIAGKKYTLVIVDEYSRYTWVFFLRAKSDAPEEIILFVRKMEKLNNLIVRSIRSDHGTEFKNSTLETFFEQKGISQNFSSVRTPQQNGVAERRNRTLIEAARSMLSEANLATQFWAEAVNTACYTQNRSLIVKRFRRTPYELFRNRKPSIEHLHIFGCVCYILNNKDNLGKFDSKSDDGIFLGYSSISKTYRVFNKRRQAIEETIHVKFDESGPTFPHPHDNSEINQWADSFFQVPEPPIADPSPQDLPDGFEEDPPIPPSETSSPPLINATPITQIIPSEPDQPTNSEDFSQTTVSEPTPTNLLPDPSANEASTSGQVYQPPALRWTKDHPIDQVLGNPSSGIKTRRQSGNICLYVNFISENEPKEIDDALRDPAWVSAMQEELAEFIRNNVWLLVPRPRKRTIIGSKWIFRNKLDEIGTIIRNKARLVAQGYRQE</sequence>
<dbReference type="Pfam" id="PF13976">
    <property type="entry name" value="gag_pre-integrs"/>
    <property type="match status" value="1"/>
</dbReference>
<dbReference type="InterPro" id="IPR036875">
    <property type="entry name" value="Znf_CCHC_sf"/>
</dbReference>
<organism evidence="7 8">
    <name type="scientific">Centaurea solstitialis</name>
    <name type="common">yellow star-thistle</name>
    <dbReference type="NCBI Taxonomy" id="347529"/>
    <lineage>
        <taxon>Eukaryota</taxon>
        <taxon>Viridiplantae</taxon>
        <taxon>Streptophyta</taxon>
        <taxon>Embryophyta</taxon>
        <taxon>Tracheophyta</taxon>
        <taxon>Spermatophyta</taxon>
        <taxon>Magnoliopsida</taxon>
        <taxon>eudicotyledons</taxon>
        <taxon>Gunneridae</taxon>
        <taxon>Pentapetalae</taxon>
        <taxon>asterids</taxon>
        <taxon>campanulids</taxon>
        <taxon>Asterales</taxon>
        <taxon>Asteraceae</taxon>
        <taxon>Carduoideae</taxon>
        <taxon>Cardueae</taxon>
        <taxon>Centaureinae</taxon>
        <taxon>Centaurea</taxon>
    </lineage>
</organism>
<evidence type="ECO:0000313" key="8">
    <source>
        <dbReference type="Proteomes" id="UP001172457"/>
    </source>
</evidence>
<gene>
    <name evidence="7" type="ORF">OSB04_013457</name>
</gene>
<dbReference type="GO" id="GO:0008233">
    <property type="term" value="F:peptidase activity"/>
    <property type="evidence" value="ECO:0007669"/>
    <property type="project" value="UniProtKB-KW"/>
</dbReference>
<evidence type="ECO:0000259" key="5">
    <source>
        <dbReference type="PROSITE" id="PS50158"/>
    </source>
</evidence>
<dbReference type="InterPro" id="IPR057670">
    <property type="entry name" value="SH3_retrovirus"/>
</dbReference>
<keyword evidence="1" id="KW-0378">Hydrolase</keyword>
<protein>
    <recommendedName>
        <fullName evidence="9">Retrovirus-related Pol polyprotein from transposon TNT 1-94</fullName>
    </recommendedName>
</protein>
<evidence type="ECO:0000256" key="3">
    <source>
        <dbReference type="SAM" id="Coils"/>
    </source>
</evidence>
<dbReference type="GO" id="GO:0006508">
    <property type="term" value="P:proteolysis"/>
    <property type="evidence" value="ECO:0007669"/>
    <property type="project" value="UniProtKB-KW"/>
</dbReference>
<dbReference type="Proteomes" id="UP001172457">
    <property type="component" value="Chromosome 3"/>
</dbReference>
<dbReference type="GO" id="GO:0015074">
    <property type="term" value="P:DNA integration"/>
    <property type="evidence" value="ECO:0007669"/>
    <property type="project" value="InterPro"/>
</dbReference>
<dbReference type="InterPro" id="IPR036397">
    <property type="entry name" value="RNaseH_sf"/>
</dbReference>
<keyword evidence="2" id="KW-0862">Zinc</keyword>
<evidence type="ECO:0000259" key="6">
    <source>
        <dbReference type="PROSITE" id="PS50994"/>
    </source>
</evidence>
<dbReference type="Pfam" id="PF22936">
    <property type="entry name" value="Pol_BBD"/>
    <property type="match status" value="1"/>
</dbReference>
<keyword evidence="3" id="KW-0175">Coiled coil</keyword>
<dbReference type="InterPro" id="IPR054722">
    <property type="entry name" value="PolX-like_BBD"/>
</dbReference>
<dbReference type="Gene3D" id="3.30.420.10">
    <property type="entry name" value="Ribonuclease H-like superfamily/Ribonuclease H"/>
    <property type="match status" value="1"/>
</dbReference>
<dbReference type="InterPro" id="IPR001878">
    <property type="entry name" value="Znf_CCHC"/>
</dbReference>
<accession>A0AA38TKV1</accession>
<feature type="region of interest" description="Disordered" evidence="4">
    <location>
        <begin position="599"/>
        <end position="668"/>
    </location>
</feature>
<evidence type="ECO:0000256" key="4">
    <source>
        <dbReference type="SAM" id="MobiDB-lite"/>
    </source>
</evidence>
<evidence type="ECO:0000313" key="7">
    <source>
        <dbReference type="EMBL" id="KAJ9558843.1"/>
    </source>
</evidence>
<dbReference type="InterPro" id="IPR039537">
    <property type="entry name" value="Retrotran_Ty1/copia-like"/>
</dbReference>
<dbReference type="Pfam" id="PF14223">
    <property type="entry name" value="Retrotran_gag_2"/>
    <property type="match status" value="1"/>
</dbReference>
<dbReference type="EMBL" id="JARYMX010000003">
    <property type="protein sequence ID" value="KAJ9558843.1"/>
    <property type="molecule type" value="Genomic_DNA"/>
</dbReference>
<dbReference type="SUPFAM" id="SSF57756">
    <property type="entry name" value="Retrovirus zinc finger-like domains"/>
    <property type="match status" value="1"/>
</dbReference>
<dbReference type="InterPro" id="IPR012337">
    <property type="entry name" value="RNaseH-like_sf"/>
</dbReference>
<feature type="domain" description="CCHC-type" evidence="5">
    <location>
        <begin position="713"/>
        <end position="730"/>
    </location>
</feature>
<dbReference type="InterPro" id="IPR001584">
    <property type="entry name" value="Integrase_cat-core"/>
</dbReference>
<dbReference type="Pfam" id="PF00665">
    <property type="entry name" value="rve"/>
    <property type="match status" value="1"/>
</dbReference>
<evidence type="ECO:0000256" key="1">
    <source>
        <dbReference type="ARBA" id="ARBA00022670"/>
    </source>
</evidence>
<feature type="compositionally biased region" description="Low complexity" evidence="4">
    <location>
        <begin position="429"/>
        <end position="449"/>
    </location>
</feature>
<feature type="compositionally biased region" description="Polar residues" evidence="4">
    <location>
        <begin position="1305"/>
        <end position="1336"/>
    </location>
</feature>
<dbReference type="PANTHER" id="PTHR42648:SF32">
    <property type="entry name" value="RIBONUCLEASE H-LIKE DOMAIN, GAG-PRE-INTEGRASE DOMAIN PROTEIN-RELATED"/>
    <property type="match status" value="1"/>
</dbReference>
<feature type="compositionally biased region" description="Polar residues" evidence="4">
    <location>
        <begin position="653"/>
        <end position="663"/>
    </location>
</feature>
<dbReference type="PROSITE" id="PS50994">
    <property type="entry name" value="INTEGRASE"/>
    <property type="match status" value="1"/>
</dbReference>
<dbReference type="Pfam" id="PF00098">
    <property type="entry name" value="zf-CCHC"/>
    <property type="match status" value="1"/>
</dbReference>
<dbReference type="GO" id="GO:0003676">
    <property type="term" value="F:nucleic acid binding"/>
    <property type="evidence" value="ECO:0007669"/>
    <property type="project" value="InterPro"/>
</dbReference>
<keyword evidence="2" id="KW-0863">Zinc-finger</keyword>
<evidence type="ECO:0000256" key="2">
    <source>
        <dbReference type="PROSITE-ProRule" id="PRU00047"/>
    </source>
</evidence>
<feature type="region of interest" description="Disordered" evidence="4">
    <location>
        <begin position="422"/>
        <end position="451"/>
    </location>
</feature>
<reference evidence="7" key="1">
    <citation type="submission" date="2023-03" db="EMBL/GenBank/DDBJ databases">
        <title>Chromosome-scale reference genome and RAD-based genetic map of yellow starthistle (Centaurea solstitialis) reveal putative structural variation and QTLs associated with invader traits.</title>
        <authorList>
            <person name="Reatini B."/>
            <person name="Cang F.A."/>
            <person name="Jiang Q."/>
            <person name="Mckibben M.T.W."/>
            <person name="Barker M.S."/>
            <person name="Rieseberg L.H."/>
            <person name="Dlugosch K.M."/>
        </authorList>
    </citation>
    <scope>NUCLEOTIDE SEQUENCE</scope>
    <source>
        <strain evidence="7">CAN-66</strain>
        <tissue evidence="7">Leaf</tissue>
    </source>
</reference>
<feature type="coiled-coil region" evidence="3">
    <location>
        <begin position="485"/>
        <end position="540"/>
    </location>
</feature>
<feature type="domain" description="CCHC-type" evidence="5">
    <location>
        <begin position="325"/>
        <end position="339"/>
    </location>
</feature>
<feature type="domain" description="Integrase catalytic" evidence="6">
    <location>
        <begin position="1014"/>
        <end position="1180"/>
    </location>
</feature>